<dbReference type="InterPro" id="IPR016039">
    <property type="entry name" value="Thiolase-like"/>
</dbReference>
<reference evidence="12 13" key="1">
    <citation type="submission" date="2019-12" db="EMBL/GenBank/DDBJ databases">
        <title>Chromosome-level assembly of the Caenorhabditis remanei genome.</title>
        <authorList>
            <person name="Teterina A.A."/>
            <person name="Willis J.H."/>
            <person name="Phillips P.C."/>
        </authorList>
    </citation>
    <scope>NUCLEOTIDE SEQUENCE [LARGE SCALE GENOMIC DNA]</scope>
    <source>
        <strain evidence="12 13">PX506</strain>
        <tissue evidence="12">Whole organism</tissue>
    </source>
</reference>
<dbReference type="RefSeq" id="XP_053579447.1">
    <property type="nucleotide sequence ID" value="XM_053735881.1"/>
</dbReference>
<evidence type="ECO:0000256" key="6">
    <source>
        <dbReference type="ARBA" id="ARBA00022679"/>
    </source>
</evidence>
<feature type="region of interest" description="Disordered" evidence="9">
    <location>
        <begin position="2936"/>
        <end position="2964"/>
    </location>
</feature>
<name>A0A6A5FZ73_CAERE</name>
<dbReference type="Pfam" id="PF00501">
    <property type="entry name" value="AMP-binding"/>
    <property type="match status" value="1"/>
</dbReference>
<feature type="domain" description="Carrier" evidence="10">
    <location>
        <begin position="6497"/>
        <end position="6573"/>
    </location>
</feature>
<dbReference type="InterPro" id="IPR029058">
    <property type="entry name" value="AB_hydrolase_fold"/>
</dbReference>
<dbReference type="SUPFAM" id="SSF47336">
    <property type="entry name" value="ACP-like"/>
    <property type="match status" value="8"/>
</dbReference>
<dbReference type="InterPro" id="IPR001242">
    <property type="entry name" value="Condensation_dom"/>
</dbReference>
<evidence type="ECO:0000256" key="3">
    <source>
        <dbReference type="ARBA" id="ARBA00018769"/>
    </source>
</evidence>
<feature type="coiled-coil region" evidence="8">
    <location>
        <begin position="7451"/>
        <end position="7478"/>
    </location>
</feature>
<evidence type="ECO:0000256" key="2">
    <source>
        <dbReference type="ARBA" id="ARBA00012873"/>
    </source>
</evidence>
<protein>
    <recommendedName>
        <fullName evidence="3">Fatty acid synthase</fullName>
        <ecNumber evidence="2">2.3.1.85</ecNumber>
        <ecNumber evidence="1">3.1.2.14</ecNumber>
    </recommendedName>
</protein>
<dbReference type="InterPro" id="IPR018201">
    <property type="entry name" value="Ketoacyl_synth_AS"/>
</dbReference>
<dbReference type="SUPFAM" id="SSF55048">
    <property type="entry name" value="Probable ACP-binding domain of malonyl-CoA ACP transacylase"/>
    <property type="match status" value="1"/>
</dbReference>
<dbReference type="EC" id="3.1.2.14" evidence="1"/>
<dbReference type="PROSITE" id="PS00606">
    <property type="entry name" value="KS3_1"/>
    <property type="match status" value="3"/>
</dbReference>
<dbReference type="Pfam" id="PF08659">
    <property type="entry name" value="KR"/>
    <property type="match status" value="2"/>
</dbReference>
<organism evidence="12 13">
    <name type="scientific">Caenorhabditis remanei</name>
    <name type="common">Caenorhabditis vulgaris</name>
    <dbReference type="NCBI Taxonomy" id="31234"/>
    <lineage>
        <taxon>Eukaryota</taxon>
        <taxon>Metazoa</taxon>
        <taxon>Ecdysozoa</taxon>
        <taxon>Nematoda</taxon>
        <taxon>Chromadorea</taxon>
        <taxon>Rhabditida</taxon>
        <taxon>Rhabditina</taxon>
        <taxon>Rhabditomorpha</taxon>
        <taxon>Rhabditoidea</taxon>
        <taxon>Rhabditidae</taxon>
        <taxon>Peloderinae</taxon>
        <taxon>Caenorhabditis</taxon>
    </lineage>
</organism>
<dbReference type="Pfam" id="PF22621">
    <property type="entry name" value="CurL-like_PKS_C"/>
    <property type="match status" value="2"/>
</dbReference>
<dbReference type="Pfam" id="PF00668">
    <property type="entry name" value="Condensation"/>
    <property type="match status" value="1"/>
</dbReference>
<feature type="region of interest" description="Disordered" evidence="9">
    <location>
        <begin position="1873"/>
        <end position="1904"/>
    </location>
</feature>
<dbReference type="SUPFAM" id="SSF52151">
    <property type="entry name" value="FabD/lysophospholipase-like"/>
    <property type="match status" value="2"/>
</dbReference>
<dbReference type="Gene3D" id="3.30.70.250">
    <property type="entry name" value="Malonyl-CoA ACP transacylase, ACP-binding"/>
    <property type="match status" value="1"/>
</dbReference>
<dbReference type="InterPro" id="IPR036736">
    <property type="entry name" value="ACP-like_sf"/>
</dbReference>
<dbReference type="SMART" id="SM00822">
    <property type="entry name" value="PKS_KR"/>
    <property type="match status" value="1"/>
</dbReference>
<dbReference type="PANTHER" id="PTHR43775:SF37">
    <property type="entry name" value="SI:DKEY-61P9.11"/>
    <property type="match status" value="1"/>
</dbReference>
<dbReference type="Pfam" id="PF00975">
    <property type="entry name" value="Thioesterase"/>
    <property type="match status" value="1"/>
</dbReference>
<evidence type="ECO:0000256" key="4">
    <source>
        <dbReference type="ARBA" id="ARBA00022450"/>
    </source>
</evidence>
<accession>A0A6A5FZ73</accession>
<dbReference type="SUPFAM" id="SSF53474">
    <property type="entry name" value="alpha/beta-Hydrolases"/>
    <property type="match status" value="1"/>
</dbReference>
<dbReference type="InterPro" id="IPR049551">
    <property type="entry name" value="PKS_DH_C"/>
</dbReference>
<dbReference type="SUPFAM" id="SSF56801">
    <property type="entry name" value="Acetyl-CoA synthetase-like"/>
    <property type="match status" value="1"/>
</dbReference>
<feature type="domain" description="Ketosynthase family 3 (KS3)" evidence="11">
    <location>
        <begin position="14"/>
        <end position="410"/>
    </location>
</feature>
<evidence type="ECO:0000313" key="13">
    <source>
        <dbReference type="Proteomes" id="UP000483820"/>
    </source>
</evidence>
<evidence type="ECO:0000259" key="10">
    <source>
        <dbReference type="PROSITE" id="PS50075"/>
    </source>
</evidence>
<dbReference type="InterPro" id="IPR006162">
    <property type="entry name" value="Ppantetheine_attach_site"/>
</dbReference>
<evidence type="ECO:0000256" key="1">
    <source>
        <dbReference type="ARBA" id="ARBA00012480"/>
    </source>
</evidence>
<evidence type="ECO:0000256" key="8">
    <source>
        <dbReference type="SAM" id="Coils"/>
    </source>
</evidence>
<dbReference type="SUPFAM" id="SSF51735">
    <property type="entry name" value="NAD(P)-binding Rossmann-fold domains"/>
    <property type="match status" value="3"/>
</dbReference>
<evidence type="ECO:0000313" key="12">
    <source>
        <dbReference type="EMBL" id="KAF1747958.1"/>
    </source>
</evidence>
<dbReference type="PROSITE" id="PS50075">
    <property type="entry name" value="CARRIER"/>
    <property type="match status" value="6"/>
</dbReference>
<feature type="domain" description="Ketosynthase family 3 (KS3)" evidence="11">
    <location>
        <begin position="4268"/>
        <end position="4660"/>
    </location>
</feature>
<dbReference type="EMBL" id="WUAV01000006">
    <property type="protein sequence ID" value="KAF1747958.1"/>
    <property type="molecule type" value="Genomic_DNA"/>
</dbReference>
<dbReference type="SMART" id="SM00827">
    <property type="entry name" value="PKS_AT"/>
    <property type="match status" value="2"/>
</dbReference>
<dbReference type="Gene3D" id="3.40.50.1820">
    <property type="entry name" value="alpha/beta hydrolase"/>
    <property type="match status" value="1"/>
</dbReference>
<comment type="caution">
    <text evidence="12">The sequence shown here is derived from an EMBL/GenBank/DDBJ whole genome shotgun (WGS) entry which is preliminary data.</text>
</comment>
<feature type="domain" description="Ketosynthase family 3 (KS3)" evidence="11">
    <location>
        <begin position="5285"/>
        <end position="5675"/>
    </location>
</feature>
<feature type="domain" description="Ketosynthase family 3 (KS3)" evidence="11">
    <location>
        <begin position="1906"/>
        <end position="2303"/>
    </location>
</feature>
<dbReference type="InterPro" id="IPR013968">
    <property type="entry name" value="PKS_KR"/>
</dbReference>
<dbReference type="InterPro" id="IPR042104">
    <property type="entry name" value="PKS_dehydratase_sf"/>
</dbReference>
<evidence type="ECO:0000256" key="7">
    <source>
        <dbReference type="ARBA" id="ARBA00044883"/>
    </source>
</evidence>
<feature type="domain" description="Carrier" evidence="10">
    <location>
        <begin position="7463"/>
        <end position="7541"/>
    </location>
</feature>
<dbReference type="Pfam" id="PF16197">
    <property type="entry name" value="KAsynt_C_assoc"/>
    <property type="match status" value="1"/>
</dbReference>
<dbReference type="InterPro" id="IPR014030">
    <property type="entry name" value="Ketoacyl_synth_N"/>
</dbReference>
<dbReference type="InterPro" id="IPR001509">
    <property type="entry name" value="Epimerase_deHydtase"/>
</dbReference>
<comment type="catalytic activity">
    <reaction evidence="7">
        <text>acetyl-CoA + n malonyl-CoA + 2n NADPH + 2n H(+) = a long-chain fatty acid + (n+1) CoA + n CO2 + 2n NADP(+).</text>
        <dbReference type="EC" id="2.3.1.85"/>
    </reaction>
</comment>
<dbReference type="UniPathway" id="UPA00094"/>
<dbReference type="Pfam" id="PF02801">
    <property type="entry name" value="Ketoacyl-synt_C"/>
    <property type="match status" value="5"/>
</dbReference>
<feature type="domain" description="Carrier" evidence="10">
    <location>
        <begin position="2814"/>
        <end position="2892"/>
    </location>
</feature>
<dbReference type="Gene3D" id="3.40.50.12780">
    <property type="entry name" value="N-terminal domain of ligase-like"/>
    <property type="match status" value="1"/>
</dbReference>
<dbReference type="Gene3D" id="3.30.70.3290">
    <property type="match status" value="4"/>
</dbReference>
<feature type="domain" description="Carrier" evidence="10">
    <location>
        <begin position="3499"/>
        <end position="3576"/>
    </location>
</feature>
<dbReference type="InterPro" id="IPR014043">
    <property type="entry name" value="Acyl_transferase_dom"/>
</dbReference>
<keyword evidence="5" id="KW-0597">Phosphoprotein</keyword>
<dbReference type="Gene3D" id="3.40.366.10">
    <property type="entry name" value="Malonyl-Coenzyme A Acyl Carrier Protein, domain 2"/>
    <property type="match status" value="3"/>
</dbReference>
<dbReference type="Gene3D" id="3.40.47.10">
    <property type="match status" value="5"/>
</dbReference>
<feature type="domain" description="Carrier" evidence="10">
    <location>
        <begin position="2963"/>
        <end position="3043"/>
    </location>
</feature>
<dbReference type="CDD" id="cd05274">
    <property type="entry name" value="KR_FAS_SDR_x"/>
    <property type="match status" value="1"/>
</dbReference>
<evidence type="ECO:0000256" key="5">
    <source>
        <dbReference type="ARBA" id="ARBA00022553"/>
    </source>
</evidence>
<keyword evidence="4" id="KW-0596">Phosphopantetheine</keyword>
<dbReference type="InterPro" id="IPR014031">
    <property type="entry name" value="Ketoacyl_synth_C"/>
</dbReference>
<dbReference type="PROSITE" id="PS52004">
    <property type="entry name" value="KS3_2"/>
    <property type="match status" value="5"/>
</dbReference>
<dbReference type="GO" id="GO:0044550">
    <property type="term" value="P:secondary metabolite biosynthetic process"/>
    <property type="evidence" value="ECO:0007669"/>
    <property type="project" value="UniProtKB-ARBA"/>
</dbReference>
<dbReference type="PROSITE" id="PS00012">
    <property type="entry name" value="PHOSPHOPANTETHEINE"/>
    <property type="match status" value="3"/>
</dbReference>
<dbReference type="SMART" id="SM00823">
    <property type="entry name" value="PKS_PP"/>
    <property type="match status" value="7"/>
</dbReference>
<gene>
    <name evidence="12" type="ORF">GCK72_024424</name>
</gene>
<dbReference type="PANTHER" id="PTHR43775">
    <property type="entry name" value="FATTY ACID SYNTHASE"/>
    <property type="match status" value="1"/>
</dbReference>
<feature type="domain" description="Ketosynthase family 3 (KS3)" evidence="11">
    <location>
        <begin position="841"/>
        <end position="1222"/>
    </location>
</feature>
<dbReference type="InterPro" id="IPR001227">
    <property type="entry name" value="Ac_transferase_dom_sf"/>
</dbReference>
<dbReference type="InterPro" id="IPR016035">
    <property type="entry name" value="Acyl_Trfase/lysoPLipase"/>
</dbReference>
<dbReference type="EC" id="2.3.1.85" evidence="2"/>
<dbReference type="InterPro" id="IPR023213">
    <property type="entry name" value="CAT-like_dom_sf"/>
</dbReference>
<dbReference type="Pfam" id="PF00109">
    <property type="entry name" value="ketoacyl-synt"/>
    <property type="match status" value="5"/>
</dbReference>
<dbReference type="Gene3D" id="3.40.50.720">
    <property type="entry name" value="NAD(P)-binding Rossmann-like Domain"/>
    <property type="match status" value="3"/>
</dbReference>
<dbReference type="GO" id="GO:0004312">
    <property type="term" value="F:fatty acid synthase activity"/>
    <property type="evidence" value="ECO:0007669"/>
    <property type="project" value="UniProtKB-EC"/>
</dbReference>
<dbReference type="InterPro" id="IPR016036">
    <property type="entry name" value="Malonyl_transacylase_ACP-bd"/>
</dbReference>
<dbReference type="InterPro" id="IPR050091">
    <property type="entry name" value="PKS_NRPS_Biosynth_Enz"/>
</dbReference>
<dbReference type="InterPro" id="IPR000873">
    <property type="entry name" value="AMP-dep_synth/lig_dom"/>
</dbReference>
<keyword evidence="6" id="KW-0808">Transferase</keyword>
<keyword evidence="8" id="KW-0175">Coiled coil</keyword>
<dbReference type="GO" id="GO:0031177">
    <property type="term" value="F:phosphopantetheine binding"/>
    <property type="evidence" value="ECO:0007669"/>
    <property type="project" value="InterPro"/>
</dbReference>
<evidence type="ECO:0000256" key="9">
    <source>
        <dbReference type="SAM" id="MobiDB-lite"/>
    </source>
</evidence>
<dbReference type="Gene3D" id="3.30.559.30">
    <property type="entry name" value="Nonribosomal peptide synthetase, condensation domain"/>
    <property type="match status" value="1"/>
</dbReference>
<dbReference type="Gene3D" id="3.30.559.10">
    <property type="entry name" value="Chloramphenicol acetyltransferase-like domain"/>
    <property type="match status" value="1"/>
</dbReference>
<dbReference type="InterPro" id="IPR020841">
    <property type="entry name" value="PKS_Beta-ketoAc_synthase_dom"/>
</dbReference>
<dbReference type="Pfam" id="PF00698">
    <property type="entry name" value="Acyl_transf_1"/>
    <property type="match status" value="2"/>
</dbReference>
<dbReference type="Pfam" id="PF00550">
    <property type="entry name" value="PP-binding"/>
    <property type="match status" value="8"/>
</dbReference>
<dbReference type="Gene3D" id="3.30.300.30">
    <property type="match status" value="1"/>
</dbReference>
<dbReference type="Proteomes" id="UP000483820">
    <property type="component" value="Chromosome X"/>
</dbReference>
<dbReference type="CTD" id="9822010"/>
<feature type="domain" description="Carrier" evidence="10">
    <location>
        <begin position="744"/>
        <end position="818"/>
    </location>
</feature>
<dbReference type="SUPFAM" id="SSF53901">
    <property type="entry name" value="Thiolase-like"/>
    <property type="match status" value="5"/>
</dbReference>
<dbReference type="Gene3D" id="1.10.1200.10">
    <property type="entry name" value="ACP-like"/>
    <property type="match status" value="8"/>
</dbReference>
<dbReference type="InterPro" id="IPR020806">
    <property type="entry name" value="PKS_PP-bd"/>
</dbReference>
<dbReference type="Pfam" id="PF01370">
    <property type="entry name" value="Epimerase"/>
    <property type="match status" value="1"/>
</dbReference>
<dbReference type="SUPFAM" id="SSF52777">
    <property type="entry name" value="CoA-dependent acyltransferases"/>
    <property type="match status" value="2"/>
</dbReference>
<dbReference type="KEGG" id="crq:GCK72_024424"/>
<dbReference type="SMART" id="SM00825">
    <property type="entry name" value="PKS_KS"/>
    <property type="match status" value="4"/>
</dbReference>
<dbReference type="Gene3D" id="3.10.129.110">
    <property type="entry name" value="Polyketide synthase dehydratase"/>
    <property type="match status" value="2"/>
</dbReference>
<feature type="compositionally biased region" description="Basic and acidic residues" evidence="9">
    <location>
        <begin position="2945"/>
        <end position="2964"/>
    </location>
</feature>
<dbReference type="InterPro" id="IPR042099">
    <property type="entry name" value="ANL_N_sf"/>
</dbReference>
<feature type="compositionally biased region" description="Basic and acidic residues" evidence="9">
    <location>
        <begin position="1890"/>
        <end position="1901"/>
    </location>
</feature>
<dbReference type="InterPro" id="IPR045851">
    <property type="entry name" value="AMP-bd_C_sf"/>
</dbReference>
<proteinExistence type="predicted"/>
<dbReference type="InterPro" id="IPR001031">
    <property type="entry name" value="Thioesterase"/>
</dbReference>
<evidence type="ECO:0000259" key="11">
    <source>
        <dbReference type="PROSITE" id="PS52004"/>
    </source>
</evidence>
<dbReference type="GO" id="GO:0006633">
    <property type="term" value="P:fatty acid biosynthetic process"/>
    <property type="evidence" value="ECO:0007669"/>
    <property type="project" value="UniProtKB-UniPathway"/>
</dbReference>
<dbReference type="CDD" id="cd00833">
    <property type="entry name" value="PKS"/>
    <property type="match status" value="5"/>
</dbReference>
<dbReference type="InterPro" id="IPR032821">
    <property type="entry name" value="PKS_assoc"/>
</dbReference>
<sequence>MPFIAVPQSRESEKMDVCLVGSWAKIANGEDGHEMAENIFLNRDNIVPLPIDKSYLSDFREKHPDVKAALVNGIEYFDDQYFGTGESEAICMDPQQRMLMQGVIQALENAGVTIEMASEARVAVYTAAWCYDYKDLLPPDQYMATGNSASVMCGRITYFLNSRGAAVGIETACSSSLVAFHLARQAIMSGETKLALVCGANHVGSRSFHSLYNSHMVSPNGRLAAFDRSANGFVRAESFAVAVLCSKQFAEENNLRIHCECIGSAFNSDGKTPSLTAPNPISQYEVQLEALKGIDRDTVQLVTCHGTGTKLGDQVELTAIKKSFKPDIRVMSPKSSMGHGEGAAGLIGVLQSLYSMEQGIIPNQLHLQLPSEDLGDEKSMAFVNEEMDLKKVAISSYGFGGTNACAIITKPKPNAIKTESYAESKVLFLSAKSHESLKIQIEEITGFLAQSDSDLEDILYTMNVRKTKYDVRAAVFGKHQEEIVRKLQNHEYSMTNSQEGTFEVEFGEGNEKLWLLRMLYEKNETFHSAVDKYCKLAESCGFPEARTALFFPFKLTLTPLTYNVSRLISSMATFELLVQYNTLPSKLRGKGLGQIFCLAAAKVISFENAVQLIKGVVAEANLTDILSNIDLKTLKIPIEIQHLKSTVKKILPIHISGELKETAIPNLMTFLVNGKEVTELDPIKKVQSLNCQLFASGFDPKLIFRGQIVKTPGYSFLKRKFWPDSIKTGLAITDTIDEEVTSGISASEIESAVRAIVKQFLDIENDDVNLLETGDVDSLTSIEMVEAFGTAVNQTMPFDLLESYPTARSIIEFLKTLVASVPTVQQKTKSAKKKSIGHSVETDINVAATDFMFAGVEGEKELWDTLLTSKLVTNKISDTRKKQCEGDAGLEVGLLKQDISLFDNSFFSVAKDEAGFVDPQHRLLLHSAYNALEKSGLTAIPDADLFLAISAHSEYRTLAEKHVEELDERLWMGTVHSMAAGRLAALLGIRGRAIIVDTTCSSIATALEMAVNSIREGKQYAVVATSQLIQSSKWLYSLRTLLDHHNTKSFSVDGTGFCRSDGVGVIILKAAEPGDSAVIKISEAKSHHCGAVITPVVSAISQLLEDVGDVTYVEGHGTATSAGDSAESLAYQKLGKELIMSSVKAQFGHCEVASGLIQLMKVASLSNHGIVPAVVHNFLPNEHIRHNNDIRLPFVSEESEIRESAIVSFGITGTKTVVTTKKVDVTESKNQANCFMLPISAKTKDALKNACSSLIGMIENSSESLHDISTTLQKQKTNFKWRAAVVGSNHSEVVRNLKRILTSESGSITSNWHICTSPFSIGCSSFFNNIPEFEDHYSLFCHRLRFEPHSDTGSLYHLLSITYALIKIIIQHKITSSFAVGGFNSLVVLAAVDAAPSHYLNDLLHAFVNNDVRMMKRIARDVTINIENLEIFNLKRESITTARQAVDATIDINPTNVRLSEDAVILSPNETYPYTEPLQNITDYFKLIGEKFTRGAKIDFVSIFGKPSKLIDLPEYPFNRKSFWLPIPENVQLKNNEIHASLPNDYEFLLKSEKWSHVKNHVVDSKIVLPGATSIRLVYQLHGKTYVGMSNIDFLNKITPTETPTIVKLREQNGLATLCFGETDAISFSFSDSQDFNLVPNERLNSEVHHGDSIYQRFSTSHLTYRNEFQMIDSLRFTMGRGEARFAEITNLDILIDGTLQAIVGGYFFENPHDQSPFVPFTIDKLSIVTGDIAQKQLHTVFTYDSSENFITGNATVYDVFGNVILHISNVTFKRLNGQSAPSISSKTVDTSKITKKIENEDLKRASKNMLHLWFEENFGWTDIDNTTGFFDLGLTSIQAVKLRNTIKSNYPNASSTCVFDYPSIELLSGYLSTLNDPPASENQEDETTDERKEMEEDHPPTRLAQNPIGVMAAACRLPGGVSSPAELWELLKIGKNASSRIPATRVQTRNTLISGSKYGNPVEGGNFITQDVTQFDPAFFKISKSEAELIDPQQRILLECVQECLENSGVTETSSVGVFVGLMEKEYQDMMESSSILAMLGSMAAVIAGRVNYVFGCYGPSVTIDTACSSSLVALEMAVNALLDNRCSKVIVAGVNLILNEKGQGLRTNGKMLSQHGMSLSFDSRASGYGRSDGCVVLMLELAKPNFHYMSTIQSVNVNHGGRSVSLTAPNGVAHKMLLTSVINQSPSLAIDYWEAHGTGTPLGDPIEFNTLSSILQNIIIGSVKASLGHGEASAGTCGLLKLFLMLTYQYVPTLIHFHVLNKDINAGSIRLPIIGEEAELVSAGISSFGVSGTNAAAIAFNDNNKLKPYTHIHKYYILPISAKNQTSLDQLEKQILSVIPMTDVPISSIASALANNRSHFTIRNALMISHSGRVISKVEGKPHRVAKKDRFHVKLGENVMDASLLQYDVVNEMYTVASLKNPQSFAMKFAVIKFLTSLSEYVEIVASSTEELLAILLADGSLKWDKFDKKLLDYPTGSLLNELADLNLNGTTCSAIKCYQSQPESVILNSPLEIMETIMNLYVAGYELDWSTVYSPVEQFVALPNYQFNKQVLWFEDRGEIVDHYLIGTVDEETDNTITLKNQISELRHPQFFKGKPIDVGTMTEIAIEALKIRNEIPFSIQNLKTEQITLIKPAWLETIVKKEEEDEGFTVSAFIDDKKLFTLSASPVEIDNIELPAVEVQIPDKVVYLKECPNAVIRRQRNMIYVDSRSEPSPFRTANIVLNEIIGFAPNPSDMFVEILGVLPAVYYMVQVDDGALWQFQMISQEKRVLSNIYVLKDAKGLEVPTVRMHKKSTLLSSQEAGIVAARTLQMAVRSKVCLAVGDVIDSGVEIDDSQMSTGFSELGMDSLATVDLLNRLNQKYFPEIELTTSDLFDNPNIIDLSIMIEQLLNEKGIQAPSEPATPKLSLRERKLSIPAIRAQELAQIEFVTNYNAQQKEEQEEEQKLAEMKNETSAPKEDDVDRTDIRRKISSAVFDLATETLSVEDLDSKGFTELGMDSLSIVDFVNRLNEKYFPGDDITASDVFDYPTVDELADHIVRKKSISLSTAPELVADTDRAEKVEITVNGKEHPELEQLTQCYVLTDNKNTTFTSDINLTSSGSKFHLINSSTQKPIIELNPDGGQDKELQRCLDGKNNILISLDHFENAVDVLYMTLLNLMKTISKNKIKCHFAVSNKFSLGNSIARAFMKTVTSEKHPLISFEWDQKIQQVSFVDSDSGISGNWLITGGLSGIGFEIGKFLANNGAENVILVSRRQPTNDVLKEIKNWKASVKTIAADISDKQTLVKELEKIRVNVTGIIHSAGVLKDSKIERQTKDLFNQVFKPKADGVLVLEEIEKHFNYKIENFIMMSSFTAACGNEGQLNYGVANAYLEHQIQRRRREGKSGCAIQWGNWIDTGMATNAHVRKFLADLGFLGQHNKDALKYLKVCIEKKPEVIMVANIDWDVILKNRKDLPRDLINNGIISFENLIVERKESEYSASSHETTDFEEVPINVAVEDEEEVLELIKEKVSSILKYAPSKLKSNKNIMDIGLDSRLLVEFLNFINATFKTKLNLSDAYNYSTLEKLASHIFEKLTAVDVAVTSEIENHVEETKKSTDFCSFFGVNLFFNDKDSIERSKSEAVRCLESGKPLPTSGNFAIPVVGTSISDVIKKIETVTPQQAKTCQQNSKSVMMLTGQGSQYPLMGRQLVENYEVFRTTLKSCLAKCDEYLQGDVSLWEILFNTDHYKLLQLTKHMQPIMFCFGYATAQLWLSLGVVPDYYLGHSVGELVAGVLAGIMSIEDGLRLIVERGKAMENIAGLGALLAVQREIADDVLRKFKVSVATINSPKQVVFAGTKPELDMALAFVKGQGKQGTFVNQTYPFHSNLIEDIHLVSLRTCLAEIRFRAGTTALVSNVTGQIINTFSEAYIIKHTISAVKFVNCVETLRNEGVTVWIDAGPAAVLATFVKRIIEPAELAKHRIVQTCKEKDSDVETLVQACLELEQSGLNISWPTLYGCDKNEDAPLVQFPVIQEDSIHDDEFEVLEGHRLNGKIIVAGAYQMFKMDQLVKSRAPGLDLVLKNVKFLKPWYIEDCKNFQIRWNSDMTIELVVKSVTMCSAKVDMKEGQLVAEKIGENEQSFDVHDFYETLYRNGLQYESGFRRMDTAKRSEKRCFSELKPSTFAWPLIDSAMHSITASVVPRRPDSYFLPVAMGQVTMRNEQDFKLSNLHSQTVITSETEKFIQVNVILFAGDLIICEVRNMTIVVLKLVPIATPTPTPTATAALETTKTEIEIVGFDITLPYNQISTNSENWQFLKTNRVKQPLQNRFSEKGDNLCVGLLDTDSRYWDPEYFGIRPSEASYIDLQQRLLLVSVAKLLDSLLIANLPSKTGVFIGCSTYEFSQVVYAHSHENPRAEWGGGTSNSALAGRIAHWLKLKGPVLTVDTACSSSFYALTSACDAIRSGQCEYAIVGTVNLVLHEMTTNVLQNAKMTVHDFCKAFDVDANGYKRSETVCTMLLSKPQNMNSVSTLVDWATGHNGNSSSLFTPNGTSQLEVMKKATRTVEDIVAVETHCTGTKLGDPIELSAISKLISAECSINSIKSNVGHSEGASGLVSLCALLMSTHSNYKQAQLHIKCPTEVIRRSNMHCQFVGEELFLNTNASVLINNFGFTGSNCSVVVKPKSRNLETLEECHILYPMLMSAHTMESLRKYIDQFIQFVTASSASLHDIMISLLQKKVHVHRHFVIYDYRRKIVLENQNEIVYHNDDRLEMLRKKCMLFLKEGAIPFDRKTSFRKVELPPIIFNNSLHWKLRPFHDDIFKTRQVSFREIFYEKVLVEKQPLLEATTIRNVACIGRLNLIPKIEMDEVSCFVNGIIVFHPLTNSIEEFLKLTDLWSRLKPDQNNVVIVCCFKNGTSHTEWTGVLRSLASEKLIPYKFVSIERIDELKKELNNHDVFETIFYRNHARFVERMKKFTPNFKKKSEYRQLLISGGTGGIGNAVLNELKPKSSTILTRQNRRNVEEENTYVKSDVAIYQSDTQYEHVFHFAGNVQNASHSSMRKEKVEELLLTKLQGARNLVKCCSKQGTFVFSSSIACILGSYGQSNYAFANGLVTSFLETTPLKSNVIHWGPWKEVGMLARSECDEINKALAMNGWNPLSNSDALSVFSTDVMNPKSQVIVFDGDFEEIVARQPHLRKFLSEIVKEKKTPIKENPSNFDNVFSDVVGIKDMENKTQIPFMDLGIDSLCMENLRHTLNVELGLDLNVSIMFENATYEKLKAYTSNLLKLKTGKSKNSENEISSEHKIDNDNRVAVIGWSAEFSGAQNIEEFWNNLLNGIISTNIGTNLLNSPFGFDNKFFNISDEDAKMLDPQVRKFIQHAYLALENSGYIELRTELKCAVFAGAEPSDYGRQDEQDDAMRKLFVMNMNNYLATYASYCLDLKGEAVSVYSACSTTLVAVANAIKSIQTGSIDYALVGAASIAEVSESLNGYGDSKKTIFSKSGVCRPFDKNSEGIVRGSGVGCLVLKKYSKAVEEKDHIHFVIKNYSISNDGLSRASFMAPNPAGQLRCMTSVLNKLTDDEKQRIEYVECHATGTRLGDTIEMSSLQTAYGYKKNLLIGSCKANIGHAYAASGLASLIKCGMMLQTGRVPPQVNFSEFRDGFGNFFRVNTEEAEIKKNSLIGIDSFGIGGTNVHMILESHCVQETNLRMQYELQTHIFPLSAKSENALKKLEETVINYLKNDDRTLRNLSSTYIHERTLMDHRTYFISDIKNNQTIINRGPRIKWQPKSPKVALYFAPQGVQFSNILPEEYHNNVIYQKAIQRLCNSANNLGLRNLERILYPTNMEDDLIQSIEYSQVTLFVQCMAIYESLKKVLKPQLLIGHSVGEYTAAVISGVLNEDQMIDLLIKRSRLIGETDEARMLMVWNYEKTLPVDVEVSAIIDINTKCVVGPIKAVDEFEESLRQQHIKYRNIKTNYGFHSQMMQPISTKFKNVFSTLPAKKPEIPMISSITGSTIPDFNATYCHNHLTSPINLDRVADAIIKSGVDIVVEIGPTGVLSNLLAKKNSKTVVIPTCGTKKHPKQSLMECIGEVWNHGVDIRGLFKKTDIDGNAPGYCFDETQFSKNNDYAKNIKQNIEKQFKLYTEDWIEEDSCDAIDSPASFEIYDRSVTATTSSILVFLLEESEGLHTNYFDVERFLKYSHQHETILFIANSDHPSNQMVLGLLRCHQLVSRTRIKYIENLDYLEVSNIVAKTVNCEGLYLRLASSEVFCHHFKEMLPRSPPNSPVEGHALVFGANGFVGRIVVEYLNLLKINVIPVARNSKYTCDITDSESVKKIIESIGLNHFTLVVNCVGKESSPSVVKSFEEQELVLSSKTRGNLNILNCFEENQIEVDKYITFSSLSSTIPLLGNSDYASANCFIEALSRQKFEYIQKLLVLSLPPLEGSRMYSESTSSTKQMLSHVLMSKKYLVDVFKDTFFSDIDGSIFVSPSNPSEIASKSLKHNRSGENEDEPTIKAEEVMKQENGLEDLIKKIWKTTLGQSLVIDDSSNFFSLGGDSLSALQVVWQVQKQTEITVEVNDLFDNPTLVEFGKHIERLKSTKLEDGPIDEDDHIPDYNNIRLTHSQTQMFMLRQIDATSKYNVIFEIVINYDNEFSWENLKYSLLSLVAYQASYRSLFGNTSPPNQKLCSLTESFHNLDDRCDLIEAISHETNHSFDIGVTTPLRVRIGEDCDNNRIHIVFNQHHILTDGWSMTILADTINTFYNSYKNGIDLPRKSHQMITKLAIKQSQEFEKLEDKIKEVVKYYKNSNHTVIPYDTNYGSEENHTRFIKKIPARLWTRITDLSKKFSTTTHHICLAFFCECIRYFTGQSEIMIGYADSGRNTENSNLIGYFLNNVLFKTSISHDVVEFEKILKIVSKSLETSRKFSNVPFHKIVEQNRELNAISIYFNFRQKLDYPTVSIPGANCEIKHISLNNAFSFSFTIDETPSGSLISIDYDCSKYLKSTVNMFSNMFLKKVNFSKNKIIPVRRADYPSHLFQCDLLTSWKLFSEEPALLLSSNTISYSELAQKIECTATNIQKQFHILRAVCLREDDMIGIDSSYPPTALLACCYLGITYSPLDPTWPKDRQKFSGEKVQMLFKYDALPKYSKIRNFQTRTLYGGMYTIFTSGSTGVPKGVFMAERSVSSFLTSATKQCMFREKVRVLDSVKQVFDVSVSNIFGTVFNGGLLIAPDHSTTITEKLPKCQYVFLPAAVFNGFTTKTMSRLKNVETLTIGGETVSNGVLQKTLQLLPNMRIIQIYGPTETCVWSLTNRCQLSSENIGSRLGASMENETYQIQNNYVRGILDIRGRSLARGYITSDPTGTSFIDNYSTGDVVDARSGYLQFIGRVDNQVKWKGVRVDLAELEKEFLMCLGLLQVAIVYSNQMLIAFMAGNKAKMQYSVLLEKLKDRTQIPDHFLQIEKMPLNSSGKIEKSLLLQAFEKIRKSYKREMVTLENSLEEKVSKVSSEVLGRQTSLTDKFTEVGGNSLTSIQLAHRLTDELKFEVKAHDILQSNNFKDLSNQLAKSVEKPSSKIPNVITKLREIPNSKFNIYLVHAIGGTIYPYYSFLQIFPKNISLYGIEFDLKYPSNDLRELAHFYAREIAAHAGEKQIFVMGHSMGGIMSREIVAELKIWGYEIPFVMLFDSWVLRTNELDIENIKQFITYVFSGLPDSEHRIDRAIKLAQLLREYKTSVSDTKLYLFKSKQLGDAAFKKAIRVDLNEELSRSMTCNGFDELSLQPIETYLIDGDHESCLKAENLKKVKDLILAPFKPYFDHA</sequence>
<dbReference type="GO" id="GO:0004315">
    <property type="term" value="F:3-oxoacyl-[acyl-carrier-protein] synthase activity"/>
    <property type="evidence" value="ECO:0007669"/>
    <property type="project" value="InterPro"/>
</dbReference>
<dbReference type="InterPro" id="IPR036291">
    <property type="entry name" value="NAD(P)-bd_dom_sf"/>
</dbReference>
<dbReference type="SMART" id="SM01294">
    <property type="entry name" value="PKS_PP_betabranch"/>
    <property type="match status" value="1"/>
</dbReference>
<dbReference type="GeneID" id="9822010"/>
<dbReference type="InterPro" id="IPR057326">
    <property type="entry name" value="KR_dom"/>
</dbReference>
<dbReference type="Pfam" id="PF14765">
    <property type="entry name" value="PS-DH"/>
    <property type="match status" value="1"/>
</dbReference>
<dbReference type="InterPro" id="IPR009081">
    <property type="entry name" value="PP-bd_ACP"/>
</dbReference>
<dbReference type="GO" id="GO:0016297">
    <property type="term" value="F:fatty acyl-[ACP] hydrolase activity"/>
    <property type="evidence" value="ECO:0007669"/>
    <property type="project" value="UniProtKB-EC"/>
</dbReference>